<protein>
    <recommendedName>
        <fullName evidence="3">Carbohydrate kinase FGGY C-terminal domain-containing protein</fullName>
    </recommendedName>
</protein>
<dbReference type="InterPro" id="IPR050406">
    <property type="entry name" value="FGGY_Carb_Kinase"/>
</dbReference>
<dbReference type="SUPFAM" id="SSF53067">
    <property type="entry name" value="Actin-like ATPase domain"/>
    <property type="match status" value="2"/>
</dbReference>
<dbReference type="GO" id="GO:0005975">
    <property type="term" value="P:carbohydrate metabolic process"/>
    <property type="evidence" value="ECO:0007669"/>
    <property type="project" value="InterPro"/>
</dbReference>
<reference evidence="4" key="1">
    <citation type="journal article" date="2015" name="Nature">
        <title>Complex archaea that bridge the gap between prokaryotes and eukaryotes.</title>
        <authorList>
            <person name="Spang A."/>
            <person name="Saw J.H."/>
            <person name="Jorgensen S.L."/>
            <person name="Zaremba-Niedzwiedzka K."/>
            <person name="Martijn J."/>
            <person name="Lind A.E."/>
            <person name="van Eijk R."/>
            <person name="Schleper C."/>
            <person name="Guy L."/>
            <person name="Ettema T.J."/>
        </authorList>
    </citation>
    <scope>NUCLEOTIDE SEQUENCE</scope>
</reference>
<dbReference type="PANTHER" id="PTHR43095">
    <property type="entry name" value="SUGAR KINASE"/>
    <property type="match status" value="1"/>
</dbReference>
<proteinExistence type="predicted"/>
<feature type="domain" description="Carbohydrate kinase FGGY C-terminal" evidence="3">
    <location>
        <begin position="96"/>
        <end position="270"/>
    </location>
</feature>
<accession>A0A0F9ADS9</accession>
<keyword evidence="2" id="KW-0418">Kinase</keyword>
<dbReference type="GO" id="GO:0016301">
    <property type="term" value="F:kinase activity"/>
    <property type="evidence" value="ECO:0007669"/>
    <property type="project" value="UniProtKB-KW"/>
</dbReference>
<dbReference type="EMBL" id="LAZR01043232">
    <property type="protein sequence ID" value="KKL07580.1"/>
    <property type="molecule type" value="Genomic_DNA"/>
</dbReference>
<comment type="caution">
    <text evidence="4">The sequence shown here is derived from an EMBL/GenBank/DDBJ whole genome shotgun (WGS) entry which is preliminary data.</text>
</comment>
<dbReference type="InterPro" id="IPR018485">
    <property type="entry name" value="FGGY_C"/>
</dbReference>
<sequence length="329" mass="35218">LAMKMTDTIITTKSGLSEGILWDFPNQRLAREVMDAFDFSSDLIPEAADTFAIHGELTTRAADELGLKAGTVVSYRAGDQPNNAFSLGVLDPGQIAATAGTSGVVYGISDKPCYDEKSRVNTFVHVNNTAEQHRYGSLLCINGTGILNSWLKHNTAAGIDYPAMNELAATAAIGSEGLSILPYGNGAERTLENKVLGCSVHGLNFNVHSQGHLLRAGQEGIASAVNYGLEIMKAMGLEVKNIRAGKTNMFLSPIFAKTLATIADARIELYNTDGSQGAARGAGIGVGVYKGCSEAFVGLQKVDEVEPDTKDRQLYRDMYENWLTTLCRA</sequence>
<evidence type="ECO:0000259" key="3">
    <source>
        <dbReference type="Pfam" id="PF02782"/>
    </source>
</evidence>
<dbReference type="Pfam" id="PF02782">
    <property type="entry name" value="FGGY_C"/>
    <property type="match status" value="1"/>
</dbReference>
<name>A0A0F9ADS9_9ZZZZ</name>
<evidence type="ECO:0000256" key="1">
    <source>
        <dbReference type="ARBA" id="ARBA00022679"/>
    </source>
</evidence>
<dbReference type="Gene3D" id="3.30.420.40">
    <property type="match status" value="2"/>
</dbReference>
<evidence type="ECO:0000313" key="4">
    <source>
        <dbReference type="EMBL" id="KKL07580.1"/>
    </source>
</evidence>
<organism evidence="4">
    <name type="scientific">marine sediment metagenome</name>
    <dbReference type="NCBI Taxonomy" id="412755"/>
    <lineage>
        <taxon>unclassified sequences</taxon>
        <taxon>metagenomes</taxon>
        <taxon>ecological metagenomes</taxon>
    </lineage>
</organism>
<keyword evidence="1" id="KW-0808">Transferase</keyword>
<dbReference type="AlphaFoldDB" id="A0A0F9ADS9"/>
<dbReference type="PANTHER" id="PTHR43095:SF5">
    <property type="entry name" value="XYLULOSE KINASE"/>
    <property type="match status" value="1"/>
</dbReference>
<gene>
    <name evidence="4" type="ORF">LCGC14_2584590</name>
</gene>
<dbReference type="InterPro" id="IPR043129">
    <property type="entry name" value="ATPase_NBD"/>
</dbReference>
<evidence type="ECO:0000256" key="2">
    <source>
        <dbReference type="ARBA" id="ARBA00022777"/>
    </source>
</evidence>
<feature type="non-terminal residue" evidence="4">
    <location>
        <position position="1"/>
    </location>
</feature>